<dbReference type="InterPro" id="IPR002081">
    <property type="entry name" value="Cryptochrome/DNA_photolyase_1"/>
</dbReference>
<dbReference type="InterPro" id="IPR036155">
    <property type="entry name" value="Crypto/Photolyase_N_sf"/>
</dbReference>
<feature type="site" description="Electron transfer via tryptophanyl radical" evidence="5">
    <location>
        <position position="339"/>
    </location>
</feature>
<gene>
    <name evidence="7" type="primary">phrB</name>
    <name evidence="7" type="ORF">APAC_1306</name>
</gene>
<evidence type="ECO:0000256" key="5">
    <source>
        <dbReference type="PIRSR" id="PIRSR602081-2"/>
    </source>
</evidence>
<dbReference type="PANTHER" id="PTHR11455">
    <property type="entry name" value="CRYPTOCHROME"/>
    <property type="match status" value="1"/>
</dbReference>
<keyword evidence="8" id="KW-1185">Reference proteome</keyword>
<dbReference type="OrthoDB" id="9772484at2"/>
<reference evidence="7" key="1">
    <citation type="submission" date="2019-09" db="EMBL/GenBank/DDBJ databases">
        <title>Complete genome sequencing of four Arcobacter species reveals a diverse suite of mobile elements.</title>
        <authorList>
            <person name="Miller W.G."/>
            <person name="Yee E."/>
            <person name="Bono J.L."/>
        </authorList>
    </citation>
    <scope>NUCLEOTIDE SEQUENCE [LARGE SCALE GENOMIC DNA]</scope>
    <source>
        <strain evidence="7">LMG 26638</strain>
    </source>
</reference>
<dbReference type="InterPro" id="IPR014729">
    <property type="entry name" value="Rossmann-like_a/b/a_fold"/>
</dbReference>
<dbReference type="Gene3D" id="1.10.579.10">
    <property type="entry name" value="DNA Cyclobutane Dipyrimidine Photolyase, subunit A, domain 3"/>
    <property type="match status" value="1"/>
</dbReference>
<comment type="cofactor">
    <cofactor evidence="1">
        <name>(6R)-5,10-methylene-5,6,7,8-tetrahydrofolate</name>
        <dbReference type="ChEBI" id="CHEBI:15636"/>
    </cofactor>
</comment>
<sequence>MKQILWFRRDLRVNDSEILANAKDEVLPIFIFDKDILEKLSKDDKRVTFIYQSVLKLKKELKDIGLDLAIFYSTPVEVFKSLQKDGFDEVLASIDYEQYSIRRDNQIEQIVSMRRFLDSFILKPHTHTKKDKTPYKVFTPFYKSLNYIWESEALQEFETPKNLKKIEFDYETIPTLEEMGFEKQGLPEFLNKSADELIFDFSQKISDYQEARDVFYKDGTSNLAVHLRFGLISPRQVFNKIKKLRAPQGQKDFYIRELFWREFYNYILFHFPKSETQNFNGIKINWRNDENEFKAWCEGNTGVPIIDASMRYFNQTGTMHNRLRMIVSSYLTKNLLIDWKWGERYFASKLLDYEASSNIGSWQWAASTGADSVPYFRIFNPYLQSAKFDKEAIFIKKVIPQLKDIENKLIHTEGGVQSNLFVDYPLSIVSISYSRDRAIKEFKRANSKE</sequence>
<feature type="binding site" evidence="4">
    <location>
        <begin position="257"/>
        <end position="264"/>
    </location>
    <ligand>
        <name>FAD</name>
        <dbReference type="ChEBI" id="CHEBI:57692"/>
    </ligand>
</feature>
<dbReference type="PROSITE" id="PS51645">
    <property type="entry name" value="PHR_CRY_ALPHA_BETA"/>
    <property type="match status" value="1"/>
</dbReference>
<evidence type="ECO:0000256" key="1">
    <source>
        <dbReference type="ARBA" id="ARBA00001932"/>
    </source>
</evidence>
<feature type="binding site" evidence="4">
    <location>
        <position position="208"/>
    </location>
    <ligand>
        <name>FAD</name>
        <dbReference type="ChEBI" id="CHEBI:57692"/>
    </ligand>
</feature>
<dbReference type="InterPro" id="IPR005101">
    <property type="entry name" value="Cryptochr/Photolyase_FAD-bd"/>
</dbReference>
<dbReference type="RefSeq" id="WP_130233359.1">
    <property type="nucleotide sequence ID" value="NZ_BMEF01000027.1"/>
</dbReference>
<evidence type="ECO:0000313" key="7">
    <source>
        <dbReference type="EMBL" id="QEP34423.1"/>
    </source>
</evidence>
<evidence type="ECO:0000256" key="2">
    <source>
        <dbReference type="ARBA" id="ARBA00022630"/>
    </source>
</evidence>
<comment type="similarity">
    <text evidence="6">Belongs to the DNA photolyase family.</text>
</comment>
<dbReference type="InterPro" id="IPR006050">
    <property type="entry name" value="DNA_photolyase_N"/>
</dbReference>
<dbReference type="KEGG" id="apai:APAC_1306"/>
<dbReference type="PRINTS" id="PR00147">
    <property type="entry name" value="DNAPHOTLYASE"/>
</dbReference>
<proteinExistence type="inferred from homology"/>
<organism evidence="7 8">
    <name type="scientific">Malaciobacter pacificus</name>
    <dbReference type="NCBI Taxonomy" id="1080223"/>
    <lineage>
        <taxon>Bacteria</taxon>
        <taxon>Pseudomonadati</taxon>
        <taxon>Campylobacterota</taxon>
        <taxon>Epsilonproteobacteria</taxon>
        <taxon>Campylobacterales</taxon>
        <taxon>Arcobacteraceae</taxon>
        <taxon>Malaciobacter</taxon>
    </lineage>
</organism>
<dbReference type="EC" id="4.1.99.3" evidence="7"/>
<evidence type="ECO:0000256" key="4">
    <source>
        <dbReference type="PIRSR" id="PIRSR602081-1"/>
    </source>
</evidence>
<dbReference type="Pfam" id="PF00875">
    <property type="entry name" value="DNA_photolyase"/>
    <property type="match status" value="1"/>
</dbReference>
<dbReference type="GO" id="GO:0003904">
    <property type="term" value="F:deoxyribodipyrimidine photo-lyase activity"/>
    <property type="evidence" value="ECO:0007669"/>
    <property type="project" value="UniProtKB-EC"/>
</dbReference>
<reference evidence="7" key="2">
    <citation type="submission" date="2019-09" db="EMBL/GenBank/DDBJ databases">
        <title>Taxonomic note: a critical rebuttal of the proposed division of the genus Arcobacter into six genera, emended descriptions of Arcobacter anaerophilus and the genus Arcobacter, and an assessment of genus-level boundaries for Epsilonproteobacteria using in silico genomic comparator tools.</title>
        <authorList>
            <person name="On S.L.W."/>
            <person name="Miller W.G."/>
            <person name="Biggs P."/>
            <person name="Cornelius A."/>
            <person name="Vandamme P."/>
        </authorList>
    </citation>
    <scope>NUCLEOTIDE SEQUENCE [LARGE SCALE GENOMIC DNA]</scope>
    <source>
        <strain evidence="7">LMG 26638</strain>
    </source>
</reference>
<feature type="binding site" evidence="4">
    <location>
        <position position="254"/>
    </location>
    <ligand>
        <name>FAD</name>
        <dbReference type="ChEBI" id="CHEBI:57692"/>
    </ligand>
</feature>
<comment type="cofactor">
    <cofactor evidence="4">
        <name>FAD</name>
        <dbReference type="ChEBI" id="CHEBI:57692"/>
    </cofactor>
    <text evidence="4">Binds 1 FAD per subunit.</text>
</comment>
<dbReference type="Pfam" id="PF03441">
    <property type="entry name" value="FAD_binding_7"/>
    <property type="match status" value="1"/>
</dbReference>
<evidence type="ECO:0000256" key="6">
    <source>
        <dbReference type="RuleBase" id="RU004182"/>
    </source>
</evidence>
<accession>A0A5C2H6I2</accession>
<keyword evidence="3 4" id="KW-0274">FAD</keyword>
<dbReference type="AlphaFoldDB" id="A0A5C2H6I2"/>
<dbReference type="InterPro" id="IPR036134">
    <property type="entry name" value="Crypto/Photolyase_FAD-like_sf"/>
</dbReference>
<dbReference type="GO" id="GO:0003677">
    <property type="term" value="F:DNA binding"/>
    <property type="evidence" value="ECO:0007669"/>
    <property type="project" value="TreeGrafter"/>
</dbReference>
<dbReference type="EMBL" id="CP035928">
    <property type="protein sequence ID" value="QEP34423.1"/>
    <property type="molecule type" value="Genomic_DNA"/>
</dbReference>
<dbReference type="PANTHER" id="PTHR11455:SF9">
    <property type="entry name" value="CRYPTOCHROME CIRCADIAN CLOCK 5 ISOFORM X1"/>
    <property type="match status" value="1"/>
</dbReference>
<evidence type="ECO:0000256" key="3">
    <source>
        <dbReference type="ARBA" id="ARBA00022827"/>
    </source>
</evidence>
<dbReference type="Gene3D" id="3.40.50.620">
    <property type="entry name" value="HUPs"/>
    <property type="match status" value="1"/>
</dbReference>
<dbReference type="SUPFAM" id="SSF48173">
    <property type="entry name" value="Cryptochrome/photolyase FAD-binding domain"/>
    <property type="match status" value="1"/>
</dbReference>
<name>A0A5C2H6I2_9BACT</name>
<evidence type="ECO:0000313" key="8">
    <source>
        <dbReference type="Proteomes" id="UP000322726"/>
    </source>
</evidence>
<feature type="site" description="Electron transfer via tryptophanyl radical" evidence="5">
    <location>
        <position position="286"/>
    </location>
</feature>
<protein>
    <submittedName>
        <fullName evidence="7">Deoxyribodipyrimidine photolyase</fullName>
        <ecNumber evidence="7">4.1.99.3</ecNumber>
    </submittedName>
</protein>
<dbReference type="SUPFAM" id="SSF52425">
    <property type="entry name" value="Cryptochrome/photolyase, N-terminal domain"/>
    <property type="match status" value="1"/>
</dbReference>
<keyword evidence="6" id="KW-0157">Chromophore</keyword>
<dbReference type="GO" id="GO:0009416">
    <property type="term" value="P:response to light stimulus"/>
    <property type="evidence" value="ECO:0007669"/>
    <property type="project" value="TreeGrafter"/>
</dbReference>
<dbReference type="Gene3D" id="1.25.40.80">
    <property type="match status" value="1"/>
</dbReference>
<keyword evidence="2 4" id="KW-0285">Flavoprotein</keyword>
<dbReference type="Proteomes" id="UP000322726">
    <property type="component" value="Chromosome"/>
</dbReference>
<dbReference type="GO" id="GO:0071949">
    <property type="term" value="F:FAD binding"/>
    <property type="evidence" value="ECO:0007669"/>
    <property type="project" value="TreeGrafter"/>
</dbReference>
<feature type="site" description="Electron transfer via tryptophanyl radical" evidence="5">
    <location>
        <position position="362"/>
    </location>
</feature>
<keyword evidence="7" id="KW-0456">Lyase</keyword>